<evidence type="ECO:0000256" key="3">
    <source>
        <dbReference type="ARBA" id="ARBA00023015"/>
    </source>
</evidence>
<protein>
    <submittedName>
        <fullName evidence="7">LysR family transcriptional regulator</fullName>
    </submittedName>
</protein>
<dbReference type="InterPro" id="IPR036390">
    <property type="entry name" value="WH_DNA-bd_sf"/>
</dbReference>
<keyword evidence="4" id="KW-0238">DNA-binding</keyword>
<dbReference type="SUPFAM" id="SSF53850">
    <property type="entry name" value="Periplasmic binding protein-like II"/>
    <property type="match status" value="1"/>
</dbReference>
<evidence type="ECO:0000313" key="7">
    <source>
        <dbReference type="EMBL" id="XDV56706.1"/>
    </source>
</evidence>
<gene>
    <name evidence="7" type="ORF">AB8Z38_29380</name>
</gene>
<dbReference type="GO" id="GO:0005829">
    <property type="term" value="C:cytosol"/>
    <property type="evidence" value="ECO:0007669"/>
    <property type="project" value="TreeGrafter"/>
</dbReference>
<dbReference type="Pfam" id="PF00126">
    <property type="entry name" value="HTH_1"/>
    <property type="match status" value="1"/>
</dbReference>
<evidence type="ECO:0000256" key="5">
    <source>
        <dbReference type="ARBA" id="ARBA00023163"/>
    </source>
</evidence>
<dbReference type="Pfam" id="PF03466">
    <property type="entry name" value="LysR_substrate"/>
    <property type="match status" value="1"/>
</dbReference>
<dbReference type="GO" id="GO:0003677">
    <property type="term" value="F:DNA binding"/>
    <property type="evidence" value="ECO:0007669"/>
    <property type="project" value="UniProtKB-KW"/>
</dbReference>
<dbReference type="EMBL" id="CP165734">
    <property type="protein sequence ID" value="XDV56706.1"/>
    <property type="molecule type" value="Genomic_DNA"/>
</dbReference>
<dbReference type="PANTHER" id="PTHR30419">
    <property type="entry name" value="HTH-TYPE TRANSCRIPTIONAL REGULATOR YBHD"/>
    <property type="match status" value="1"/>
</dbReference>
<proteinExistence type="inferred from homology"/>
<name>A0AB39XIN0_9BRAD</name>
<sequence>MDWSDRIGRRIKLRDLHVVLAVAESGSMAKASQKLAISHPVVSKTISDLEHTLGVKLFDRSSQGVEVTSYGAALLKCGVNVFDEMRQGLKQIEFLSDPTSGELVVGCPEIMNAGIMPAISERLLQQHPRVQLRVIHADVALSEFNSLRERKVELLVGRLPDPFVEDDLTFEPLVQEPFVAVAGANSQWARRRRVELADLMDESWVLPPQDSTPGGIISGIFAASGLKSPRPGIATLSIQLTTTLIATGKFVGILPNSIAKFSSRRVGLTILPSRIPTTHYAIAILTVKSRTPGPLAQLFIEHARAVAKSLTA</sequence>
<dbReference type="InterPro" id="IPR036388">
    <property type="entry name" value="WH-like_DNA-bd_sf"/>
</dbReference>
<reference evidence="7" key="1">
    <citation type="submission" date="2024-08" db="EMBL/GenBank/DDBJ databases">
        <authorList>
            <person name="Chaddad Z."/>
            <person name="Lamrabet M."/>
            <person name="Bouhnik O."/>
            <person name="Alami S."/>
            <person name="Wipf D."/>
            <person name="Courty P.E."/>
            <person name="Missbah El Idrissi M."/>
        </authorList>
    </citation>
    <scope>NUCLEOTIDE SEQUENCE</scope>
    <source>
        <strain evidence="7">LLZ17</strain>
    </source>
</reference>
<comment type="similarity">
    <text evidence="2">Belongs to the LysR transcriptional regulatory family.</text>
</comment>
<comment type="function">
    <text evidence="1">NodD regulates the expression of the nodABCFE genes which encode other nodulation proteins. NodD is also a negative regulator of its own expression. Binds flavonoids as inducers.</text>
</comment>
<feature type="domain" description="HTH lysR-type" evidence="6">
    <location>
        <begin position="11"/>
        <end position="68"/>
    </location>
</feature>
<dbReference type="PRINTS" id="PR00039">
    <property type="entry name" value="HTHLYSR"/>
</dbReference>
<organism evidence="7">
    <name type="scientific">Bradyrhizobium sp. LLZ17</name>
    <dbReference type="NCBI Taxonomy" id="3239388"/>
    <lineage>
        <taxon>Bacteria</taxon>
        <taxon>Pseudomonadati</taxon>
        <taxon>Pseudomonadota</taxon>
        <taxon>Alphaproteobacteria</taxon>
        <taxon>Hyphomicrobiales</taxon>
        <taxon>Nitrobacteraceae</taxon>
        <taxon>Bradyrhizobium</taxon>
    </lineage>
</organism>
<dbReference type="AlphaFoldDB" id="A0AB39XIN0"/>
<dbReference type="PROSITE" id="PS50931">
    <property type="entry name" value="HTH_LYSR"/>
    <property type="match status" value="1"/>
</dbReference>
<dbReference type="PANTHER" id="PTHR30419:SF8">
    <property type="entry name" value="NITROGEN ASSIMILATION TRANSCRIPTIONAL ACTIVATOR-RELATED"/>
    <property type="match status" value="1"/>
</dbReference>
<evidence type="ECO:0000256" key="4">
    <source>
        <dbReference type="ARBA" id="ARBA00023125"/>
    </source>
</evidence>
<dbReference type="SUPFAM" id="SSF46785">
    <property type="entry name" value="Winged helix' DNA-binding domain"/>
    <property type="match status" value="1"/>
</dbReference>
<dbReference type="InterPro" id="IPR005119">
    <property type="entry name" value="LysR_subst-bd"/>
</dbReference>
<dbReference type="GO" id="GO:0003700">
    <property type="term" value="F:DNA-binding transcription factor activity"/>
    <property type="evidence" value="ECO:0007669"/>
    <property type="project" value="InterPro"/>
</dbReference>
<accession>A0AB39XIN0</accession>
<evidence type="ECO:0000256" key="2">
    <source>
        <dbReference type="ARBA" id="ARBA00009437"/>
    </source>
</evidence>
<dbReference type="InterPro" id="IPR000847">
    <property type="entry name" value="LysR_HTH_N"/>
</dbReference>
<keyword evidence="5" id="KW-0804">Transcription</keyword>
<evidence type="ECO:0000259" key="6">
    <source>
        <dbReference type="PROSITE" id="PS50931"/>
    </source>
</evidence>
<dbReference type="RefSeq" id="WP_369721147.1">
    <property type="nucleotide sequence ID" value="NZ_CP165734.1"/>
</dbReference>
<evidence type="ECO:0000256" key="1">
    <source>
        <dbReference type="ARBA" id="ARBA00003502"/>
    </source>
</evidence>
<dbReference type="Gene3D" id="3.40.190.290">
    <property type="match status" value="1"/>
</dbReference>
<dbReference type="InterPro" id="IPR050950">
    <property type="entry name" value="HTH-type_LysR_regulators"/>
</dbReference>
<keyword evidence="3" id="KW-0805">Transcription regulation</keyword>
<dbReference type="Gene3D" id="1.10.10.10">
    <property type="entry name" value="Winged helix-like DNA-binding domain superfamily/Winged helix DNA-binding domain"/>
    <property type="match status" value="1"/>
</dbReference>